<evidence type="ECO:0000256" key="7">
    <source>
        <dbReference type="ARBA" id="ARBA00023235"/>
    </source>
</evidence>
<dbReference type="InterPro" id="IPR011258">
    <property type="entry name" value="BPG-indep_PGM_N"/>
</dbReference>
<organism evidence="12 13">
    <name type="scientific">Mycoplasma seminis</name>
    <dbReference type="NCBI Taxonomy" id="512749"/>
    <lineage>
        <taxon>Bacteria</taxon>
        <taxon>Bacillati</taxon>
        <taxon>Mycoplasmatota</taxon>
        <taxon>Mollicutes</taxon>
        <taxon>Mycoplasmataceae</taxon>
        <taxon>Mycoplasma</taxon>
    </lineage>
</organism>
<feature type="binding site" evidence="8">
    <location>
        <position position="394"/>
    </location>
    <ligand>
        <name>Mn(2+)</name>
        <dbReference type="ChEBI" id="CHEBI:29035"/>
        <label>1</label>
    </ligand>
</feature>
<dbReference type="EC" id="5.4.2.12" evidence="8 9"/>
<dbReference type="NCBIfam" id="TIGR01307">
    <property type="entry name" value="pgm_bpd_ind"/>
    <property type="match status" value="1"/>
</dbReference>
<dbReference type="Proteomes" id="UP001237011">
    <property type="component" value="Chromosome"/>
</dbReference>
<evidence type="ECO:0000313" key="12">
    <source>
        <dbReference type="EMBL" id="WLP85183.1"/>
    </source>
</evidence>
<comment type="similarity">
    <text evidence="3 8">Belongs to the BPG-independent phosphoglycerate mutase family.</text>
</comment>
<gene>
    <name evidence="8 12" type="primary">gpmI</name>
    <name evidence="12" type="ORF">Q8852_02570</name>
</gene>
<evidence type="ECO:0000256" key="8">
    <source>
        <dbReference type="HAMAP-Rule" id="MF_01038"/>
    </source>
</evidence>
<dbReference type="HAMAP" id="MF_01038">
    <property type="entry name" value="GpmI"/>
    <property type="match status" value="1"/>
</dbReference>
<dbReference type="InterPro" id="IPR006124">
    <property type="entry name" value="Metalloenzyme"/>
</dbReference>
<dbReference type="InterPro" id="IPR005995">
    <property type="entry name" value="Pgm_bpd_ind"/>
</dbReference>
<evidence type="ECO:0000313" key="13">
    <source>
        <dbReference type="Proteomes" id="UP001237011"/>
    </source>
</evidence>
<dbReference type="InterPro" id="IPR017850">
    <property type="entry name" value="Alkaline_phosphatase_core_sf"/>
</dbReference>
<comment type="function">
    <text evidence="8">Catalyzes the interconversion of 2-phosphoglycerate and 3-phosphoglycerate.</text>
</comment>
<protein>
    <recommendedName>
        <fullName evidence="8 9">2,3-bisphosphoglycerate-independent phosphoglycerate mutase</fullName>
        <shortName evidence="8">BPG-independent PGAM</shortName>
        <shortName evidence="8">Phosphoglyceromutase</shortName>
        <shortName evidence="8">iPGM</shortName>
        <ecNumber evidence="8 9">5.4.2.12</ecNumber>
    </recommendedName>
</protein>
<dbReference type="PANTHER" id="PTHR31637:SF0">
    <property type="entry name" value="2,3-BISPHOSPHOGLYCERATE-INDEPENDENT PHOSPHOGLYCERATE MUTASE"/>
    <property type="match status" value="1"/>
</dbReference>
<sequence>MKKTVLIVIDGLGLREEKQGNAFALANTPTFDNLLKNYPNSVLQASGEFVGLPKGQMGNSEVGHLNIGAGTVVYTGLSLIQKALDDGTFKDNKAFLEAFEAVKKNNKTLHVMGLLSPGGVHSLEDHLFELLESAHQHGVKNVSVHVFGDGRDVAPRSIKASLEKLEKITQEYGYNIASVAGRFYAMDRDSMFDRVEKAYEAILGNSENKFTSALAYVDEQYSQDISDEFFVPAINANLSKENFVQDGDSIIFFNFRPDRARQLTHLFIGSPLYQVKPQHPRAIDKFVSMMKYEGINTIIAFDEMQITMPIGRVLELAGKKQLRIAETQKYAHVTYFMDGGNDIEFKNSKRIMVDSLKVESYADAPQMSAEGITDELLANALDFDVTIMNYANPDMVGHTGVLSAAIQAVEFLDSQIARVIQWAQANDVTVFITADHGNAEITEDANGKPATKHTSSPVMLVCSDKSVTLADGKLANVAPTVLDYIGVKQPKEMDEKSLLIVLNP</sequence>
<keyword evidence="13" id="KW-1185">Reference proteome</keyword>
<keyword evidence="4 8" id="KW-0479">Metal-binding</keyword>
<dbReference type="Pfam" id="PF01676">
    <property type="entry name" value="Metalloenzyme"/>
    <property type="match status" value="1"/>
</dbReference>
<evidence type="ECO:0000256" key="3">
    <source>
        <dbReference type="ARBA" id="ARBA00008819"/>
    </source>
</evidence>
<dbReference type="EMBL" id="CP132191">
    <property type="protein sequence ID" value="WLP85183.1"/>
    <property type="molecule type" value="Genomic_DNA"/>
</dbReference>
<dbReference type="PIRSF" id="PIRSF001492">
    <property type="entry name" value="IPGAM"/>
    <property type="match status" value="1"/>
</dbReference>
<dbReference type="Pfam" id="PF06415">
    <property type="entry name" value="iPGM_N"/>
    <property type="match status" value="1"/>
</dbReference>
<name>A0ABY9HA28_9MOLU</name>
<proteinExistence type="inferred from homology"/>
<keyword evidence="7 8" id="KW-0413">Isomerase</keyword>
<feature type="binding site" evidence="8">
    <location>
        <position position="60"/>
    </location>
    <ligand>
        <name>Mn(2+)</name>
        <dbReference type="ChEBI" id="CHEBI:29035"/>
        <label>2</label>
    </ligand>
</feature>
<feature type="binding site" evidence="8">
    <location>
        <position position="10"/>
    </location>
    <ligand>
        <name>Mn(2+)</name>
        <dbReference type="ChEBI" id="CHEBI:29035"/>
        <label>2</label>
    </ligand>
</feature>
<comment type="subunit">
    <text evidence="8">Monomer.</text>
</comment>
<comment type="pathway">
    <text evidence="2 8">Carbohydrate degradation; glycolysis; pyruvate from D-glyceraldehyde 3-phosphate: step 3/5.</text>
</comment>
<evidence type="ECO:0000256" key="5">
    <source>
        <dbReference type="ARBA" id="ARBA00023152"/>
    </source>
</evidence>
<feature type="binding site" evidence="8">
    <location>
        <position position="188"/>
    </location>
    <ligand>
        <name>substrate</name>
    </ligand>
</feature>
<comment type="cofactor">
    <cofactor evidence="8">
        <name>Mn(2+)</name>
        <dbReference type="ChEBI" id="CHEBI:29035"/>
    </cofactor>
    <text evidence="8">Binds 2 manganese ions per subunit.</text>
</comment>
<dbReference type="CDD" id="cd16010">
    <property type="entry name" value="iPGM"/>
    <property type="match status" value="1"/>
</dbReference>
<feature type="binding site" evidence="8">
    <location>
        <position position="121"/>
    </location>
    <ligand>
        <name>substrate</name>
    </ligand>
</feature>
<keyword evidence="6 8" id="KW-0464">Manganese</keyword>
<dbReference type="Gene3D" id="3.40.720.10">
    <property type="entry name" value="Alkaline Phosphatase, subunit A"/>
    <property type="match status" value="1"/>
</dbReference>
<feature type="domain" description="BPG-independent PGAM N-terminal" evidence="11">
    <location>
        <begin position="80"/>
        <end position="293"/>
    </location>
</feature>
<feature type="active site" description="Phosphoserine intermediate" evidence="8">
    <location>
        <position position="60"/>
    </location>
</feature>
<comment type="catalytic activity">
    <reaction evidence="1 8">
        <text>(2R)-2-phosphoglycerate = (2R)-3-phosphoglycerate</text>
        <dbReference type="Rhea" id="RHEA:15901"/>
        <dbReference type="ChEBI" id="CHEBI:58272"/>
        <dbReference type="ChEBI" id="CHEBI:58289"/>
        <dbReference type="EC" id="5.4.2.12"/>
    </reaction>
</comment>
<feature type="binding site" evidence="8">
    <location>
        <position position="329"/>
    </location>
    <ligand>
        <name>substrate</name>
    </ligand>
</feature>
<evidence type="ECO:0000256" key="9">
    <source>
        <dbReference type="NCBIfam" id="TIGR01307"/>
    </source>
</evidence>
<evidence type="ECO:0000256" key="2">
    <source>
        <dbReference type="ARBA" id="ARBA00004798"/>
    </source>
</evidence>
<evidence type="ECO:0000259" key="11">
    <source>
        <dbReference type="Pfam" id="PF06415"/>
    </source>
</evidence>
<feature type="binding site" evidence="8">
    <location>
        <begin position="151"/>
        <end position="152"/>
    </location>
    <ligand>
        <name>substrate</name>
    </ligand>
</feature>
<dbReference type="GO" id="GO:0004619">
    <property type="term" value="F:phosphoglycerate mutase activity"/>
    <property type="evidence" value="ECO:0007669"/>
    <property type="project" value="UniProtKB-EC"/>
</dbReference>
<dbReference type="SUPFAM" id="SSF64158">
    <property type="entry name" value="2,3-Bisphosphoglycerate-independent phosphoglycerate mutase, substrate-binding domain"/>
    <property type="match status" value="1"/>
</dbReference>
<feature type="binding site" evidence="8">
    <location>
        <position position="182"/>
    </location>
    <ligand>
        <name>substrate</name>
    </ligand>
</feature>
<feature type="binding site" evidence="8">
    <location>
        <position position="453"/>
    </location>
    <ligand>
        <name>Mn(2+)</name>
        <dbReference type="ChEBI" id="CHEBI:29035"/>
        <label>1</label>
    </ligand>
</feature>
<evidence type="ECO:0000256" key="4">
    <source>
        <dbReference type="ARBA" id="ARBA00022723"/>
    </source>
</evidence>
<dbReference type="SUPFAM" id="SSF53649">
    <property type="entry name" value="Alkaline phosphatase-like"/>
    <property type="match status" value="1"/>
</dbReference>
<accession>A0ABY9HA28</accession>
<keyword evidence="5 8" id="KW-0324">Glycolysis</keyword>
<dbReference type="RefSeq" id="WP_305937620.1">
    <property type="nucleotide sequence ID" value="NZ_CP132191.1"/>
</dbReference>
<dbReference type="Gene3D" id="3.40.1450.10">
    <property type="entry name" value="BPG-independent phosphoglycerate mutase, domain B"/>
    <property type="match status" value="1"/>
</dbReference>
<feature type="binding site" evidence="8">
    <location>
        <position position="436"/>
    </location>
    <ligand>
        <name>Mn(2+)</name>
        <dbReference type="ChEBI" id="CHEBI:29035"/>
        <label>2</label>
    </ligand>
</feature>
<dbReference type="InterPro" id="IPR036646">
    <property type="entry name" value="PGAM_B_sf"/>
</dbReference>
<reference evidence="12" key="1">
    <citation type="submission" date="2023-08" db="EMBL/GenBank/DDBJ databases">
        <title>Complete genome sequence of Mycoplasma seminis 2200.</title>
        <authorList>
            <person name="Spergser J."/>
        </authorList>
    </citation>
    <scope>NUCLEOTIDE SEQUENCE [LARGE SCALE GENOMIC DNA]</scope>
    <source>
        <strain evidence="12">2200</strain>
    </source>
</reference>
<feature type="binding site" evidence="8">
    <location>
        <position position="435"/>
    </location>
    <ligand>
        <name>Mn(2+)</name>
        <dbReference type="ChEBI" id="CHEBI:29035"/>
        <label>2</label>
    </ligand>
</feature>
<evidence type="ECO:0000259" key="10">
    <source>
        <dbReference type="Pfam" id="PF01676"/>
    </source>
</evidence>
<feature type="binding site" evidence="8">
    <location>
        <position position="398"/>
    </location>
    <ligand>
        <name>Mn(2+)</name>
        <dbReference type="ChEBI" id="CHEBI:29035"/>
        <label>1</label>
    </ligand>
</feature>
<dbReference type="PANTHER" id="PTHR31637">
    <property type="entry name" value="2,3-BISPHOSPHOGLYCERATE-INDEPENDENT PHOSPHOGLYCERATE MUTASE"/>
    <property type="match status" value="1"/>
</dbReference>
<feature type="binding site" evidence="8">
    <location>
        <begin position="256"/>
        <end position="259"/>
    </location>
    <ligand>
        <name>substrate</name>
    </ligand>
</feature>
<feature type="domain" description="Metalloenzyme" evidence="10">
    <location>
        <begin position="2"/>
        <end position="488"/>
    </location>
</feature>
<evidence type="ECO:0000256" key="6">
    <source>
        <dbReference type="ARBA" id="ARBA00023211"/>
    </source>
</evidence>
<evidence type="ECO:0000256" key="1">
    <source>
        <dbReference type="ARBA" id="ARBA00000370"/>
    </source>
</evidence>